<keyword evidence="3" id="KW-1185">Reference proteome</keyword>
<dbReference type="InterPro" id="IPR039300">
    <property type="entry name" value="JASON"/>
</dbReference>
<name>A0A2G9HJG6_9LAMI</name>
<comment type="caution">
    <text evidence="2">The sequence shown here is derived from an EMBL/GenBank/DDBJ whole genome shotgun (WGS) entry which is preliminary data.</text>
</comment>
<feature type="compositionally biased region" description="Polar residues" evidence="1">
    <location>
        <begin position="380"/>
        <end position="391"/>
    </location>
</feature>
<reference evidence="3" key="1">
    <citation type="journal article" date="2018" name="Gigascience">
        <title>Genome assembly of the Pink Ipe (Handroanthus impetiginosus, Bignoniaceae), a highly valued, ecologically keystone Neotropical timber forest tree.</title>
        <authorList>
            <person name="Silva-Junior O.B."/>
            <person name="Grattapaglia D."/>
            <person name="Novaes E."/>
            <person name="Collevatti R.G."/>
        </authorList>
    </citation>
    <scope>NUCLEOTIDE SEQUENCE [LARGE SCALE GENOMIC DNA]</scope>
    <source>
        <strain evidence="3">cv. UFG-1</strain>
    </source>
</reference>
<dbReference type="Proteomes" id="UP000231279">
    <property type="component" value="Unassembled WGS sequence"/>
</dbReference>
<accession>A0A2G9HJG6</accession>
<feature type="compositionally biased region" description="Polar residues" evidence="1">
    <location>
        <begin position="279"/>
        <end position="305"/>
    </location>
</feature>
<dbReference type="GO" id="GO:0007142">
    <property type="term" value="P:male meiosis II"/>
    <property type="evidence" value="ECO:0007669"/>
    <property type="project" value="InterPro"/>
</dbReference>
<feature type="region of interest" description="Disordered" evidence="1">
    <location>
        <begin position="380"/>
        <end position="406"/>
    </location>
</feature>
<feature type="region of interest" description="Disordered" evidence="1">
    <location>
        <begin position="230"/>
        <end position="305"/>
    </location>
</feature>
<dbReference type="EMBL" id="NKXS01001669">
    <property type="protein sequence ID" value="PIN17440.1"/>
    <property type="molecule type" value="Genomic_DNA"/>
</dbReference>
<dbReference type="PANTHER" id="PTHR33318:SF7">
    <property type="entry name" value="PROTEIN JASON"/>
    <property type="match status" value="1"/>
</dbReference>
<feature type="region of interest" description="Disordered" evidence="1">
    <location>
        <begin position="183"/>
        <end position="209"/>
    </location>
</feature>
<dbReference type="STRING" id="429701.A0A2G9HJG6"/>
<evidence type="ECO:0000313" key="2">
    <source>
        <dbReference type="EMBL" id="PIN17440.1"/>
    </source>
</evidence>
<dbReference type="PANTHER" id="PTHR33318">
    <property type="entry name" value="ASPARTYL/GLUTAMYL-TRNA(ASN/GLN) AMIDOTRANSFERASE SUBUNIT"/>
    <property type="match status" value="1"/>
</dbReference>
<sequence>MSCFFGCFRVKESKSSIITPPEPVVPRSKNALSSLFLCDDESLRKGAEGRNPMPQEFDVRELKEEAKFLKARGNLSETPIKIRKASGKWEGSKLEKHSDEWVTGSGSLLDTPSSCITDGRNTRRASSSSIQRRDISNVMNPMHDSETHSETSSVSTQVFAPSVQFKSNSVCFDCESDRSAFSSKDSSSECASHHPKQSGSIGIRSVTKPSHSEMSAAYMNDIAIGKVEIPSESKEMEDESSDSNYPRGSNELYDEATLMSTPKSKLARKRPSVDEEMNETSLSSFLKPPSTEQDGNNKRFSSVPSENVYRVRTPEDRPILGMMAAHWNEDEKSHVSPKWWDGNGIPNSTNKYKEDQKVSWHATPFEERLEKALSEETLISQRKPISSSTPIEFNDNEESDTAISHLQSSAHLKPVVSF</sequence>
<dbReference type="AlphaFoldDB" id="A0A2G9HJG6"/>
<evidence type="ECO:0000313" key="3">
    <source>
        <dbReference type="Proteomes" id="UP000231279"/>
    </source>
</evidence>
<proteinExistence type="predicted"/>
<organism evidence="2 3">
    <name type="scientific">Handroanthus impetiginosus</name>
    <dbReference type="NCBI Taxonomy" id="429701"/>
    <lineage>
        <taxon>Eukaryota</taxon>
        <taxon>Viridiplantae</taxon>
        <taxon>Streptophyta</taxon>
        <taxon>Embryophyta</taxon>
        <taxon>Tracheophyta</taxon>
        <taxon>Spermatophyta</taxon>
        <taxon>Magnoliopsida</taxon>
        <taxon>eudicotyledons</taxon>
        <taxon>Gunneridae</taxon>
        <taxon>Pentapetalae</taxon>
        <taxon>asterids</taxon>
        <taxon>lamiids</taxon>
        <taxon>Lamiales</taxon>
        <taxon>Bignoniaceae</taxon>
        <taxon>Crescentiina</taxon>
        <taxon>Tabebuia alliance</taxon>
        <taxon>Handroanthus</taxon>
    </lineage>
</organism>
<evidence type="ECO:0000256" key="1">
    <source>
        <dbReference type="SAM" id="MobiDB-lite"/>
    </source>
</evidence>
<gene>
    <name evidence="2" type="ORF">CDL12_09899</name>
</gene>
<evidence type="ECO:0008006" key="4">
    <source>
        <dbReference type="Google" id="ProtNLM"/>
    </source>
</evidence>
<dbReference type="OrthoDB" id="1932581at2759"/>
<protein>
    <recommendedName>
        <fullName evidence="4">Protein JASON</fullName>
    </recommendedName>
</protein>